<feature type="transmembrane region" description="Helical" evidence="1">
    <location>
        <begin position="48"/>
        <end position="68"/>
    </location>
</feature>
<evidence type="ECO:0000313" key="3">
    <source>
        <dbReference type="Proteomes" id="UP000494206"/>
    </source>
</evidence>
<reference evidence="2 3" key="1">
    <citation type="submission" date="2020-04" db="EMBL/GenBank/DDBJ databases">
        <authorList>
            <person name="Laetsch R D."/>
            <person name="Stevens L."/>
            <person name="Kumar S."/>
            <person name="Blaxter L. M."/>
        </authorList>
    </citation>
    <scope>NUCLEOTIDE SEQUENCE [LARGE SCALE GENOMIC DNA]</scope>
</reference>
<dbReference type="OrthoDB" id="5783916at2759"/>
<sequence length="302" mass="34796">MKVNFTTLPWPEKCDEYDIWPAHIVGASLALFGIIGNGFLMKHFQANGALYIFTIAVLDLLYSINFLTEIRFKIVDQMELLNFIIVNFVPLFLIFVAIERVLWTCGQRTRETFGIFTNVRPKPWIRAFVIVYAFITAFFETRPRTMGMANHCEEIYINDTKNRSQALSLYLEVINPWLRRVSFCLALVISLISVIRRKKTGKGETAVSQSDKHPTSHEPIENGIRLVNQSNLCMLIIVVQFLLKHAADEAVSYQFAARKSSQFEQLIVKFVEVTFAASRILIYLALTKLRVVYEYVDVVRHT</sequence>
<comment type="caution">
    <text evidence="2">The sequence shown here is derived from an EMBL/GenBank/DDBJ whole genome shotgun (WGS) entry which is preliminary data.</text>
</comment>
<keyword evidence="1" id="KW-0472">Membrane</keyword>
<accession>A0A8S1EDA6</accession>
<keyword evidence="3" id="KW-1185">Reference proteome</keyword>
<feature type="transmembrane region" description="Helical" evidence="1">
    <location>
        <begin position="80"/>
        <end position="102"/>
    </location>
</feature>
<gene>
    <name evidence="2" type="ORF">CBOVIS_LOCUS4368</name>
</gene>
<keyword evidence="1" id="KW-1133">Transmembrane helix</keyword>
<evidence type="ECO:0000256" key="1">
    <source>
        <dbReference type="SAM" id="Phobius"/>
    </source>
</evidence>
<organism evidence="2 3">
    <name type="scientific">Caenorhabditis bovis</name>
    <dbReference type="NCBI Taxonomy" id="2654633"/>
    <lineage>
        <taxon>Eukaryota</taxon>
        <taxon>Metazoa</taxon>
        <taxon>Ecdysozoa</taxon>
        <taxon>Nematoda</taxon>
        <taxon>Chromadorea</taxon>
        <taxon>Rhabditida</taxon>
        <taxon>Rhabditina</taxon>
        <taxon>Rhabditomorpha</taxon>
        <taxon>Rhabditoidea</taxon>
        <taxon>Rhabditidae</taxon>
        <taxon>Peloderinae</taxon>
        <taxon>Caenorhabditis</taxon>
    </lineage>
</organism>
<feature type="transmembrane region" description="Helical" evidence="1">
    <location>
        <begin position="123"/>
        <end position="139"/>
    </location>
</feature>
<name>A0A8S1EDA6_9PELO</name>
<dbReference type="EMBL" id="CADEPM010000003">
    <property type="protein sequence ID" value="CAB3401649.1"/>
    <property type="molecule type" value="Genomic_DNA"/>
</dbReference>
<dbReference type="AlphaFoldDB" id="A0A8S1EDA6"/>
<feature type="transmembrane region" description="Helical" evidence="1">
    <location>
        <begin position="177"/>
        <end position="195"/>
    </location>
</feature>
<proteinExistence type="predicted"/>
<feature type="transmembrane region" description="Helical" evidence="1">
    <location>
        <begin position="20"/>
        <end position="41"/>
    </location>
</feature>
<keyword evidence="1" id="KW-0812">Transmembrane</keyword>
<protein>
    <submittedName>
        <fullName evidence="2">Uncharacterized protein</fullName>
    </submittedName>
</protein>
<evidence type="ECO:0000313" key="2">
    <source>
        <dbReference type="EMBL" id="CAB3401649.1"/>
    </source>
</evidence>
<dbReference type="Proteomes" id="UP000494206">
    <property type="component" value="Unassembled WGS sequence"/>
</dbReference>